<dbReference type="AlphaFoldDB" id="A0A5N5W458"/>
<dbReference type="OrthoDB" id="2442707at2"/>
<dbReference type="InterPro" id="IPR006827">
    <property type="entry name" value="Lant_deHydtase_N"/>
</dbReference>
<feature type="domain" description="Lantibiotic dehydratase N-terminal" evidence="1">
    <location>
        <begin position="142"/>
        <end position="392"/>
    </location>
</feature>
<evidence type="ECO:0000259" key="1">
    <source>
        <dbReference type="Pfam" id="PF04738"/>
    </source>
</evidence>
<accession>A0A5N5W458</accession>
<dbReference type="Proteomes" id="UP000327000">
    <property type="component" value="Unassembled WGS sequence"/>
</dbReference>
<dbReference type="RefSeq" id="WP_152264684.1">
    <property type="nucleotide sequence ID" value="NZ_VOKX01000070.1"/>
</dbReference>
<comment type="caution">
    <text evidence="2">The sequence shown here is derived from an EMBL/GenBank/DDBJ whole genome shotgun (WGS) entry which is preliminary data.</text>
</comment>
<gene>
    <name evidence="2" type="ORF">FRZ00_21900</name>
</gene>
<evidence type="ECO:0000313" key="3">
    <source>
        <dbReference type="Proteomes" id="UP000327000"/>
    </source>
</evidence>
<feature type="domain" description="Lantibiotic dehydratase N-terminal" evidence="1">
    <location>
        <begin position="622"/>
        <end position="784"/>
    </location>
</feature>
<protein>
    <submittedName>
        <fullName evidence="2">Lanthionine biosynthesis protein</fullName>
    </submittedName>
</protein>
<organism evidence="2 3">
    <name type="scientific">Streptomyces mobaraensis</name>
    <name type="common">Streptoverticillium mobaraense</name>
    <dbReference type="NCBI Taxonomy" id="35621"/>
    <lineage>
        <taxon>Bacteria</taxon>
        <taxon>Bacillati</taxon>
        <taxon>Actinomycetota</taxon>
        <taxon>Actinomycetes</taxon>
        <taxon>Kitasatosporales</taxon>
        <taxon>Streptomycetaceae</taxon>
        <taxon>Streptomyces</taxon>
    </lineage>
</organism>
<keyword evidence="3" id="KW-1185">Reference proteome</keyword>
<sequence>MDPDFSTPDTFGVRVGGLPVAALDAMRSPALWERVEAVLDGDERLAARAAELSDALFAAIGRTAEGRPALVALRRAVHNRKPLTDRCWNDSVRALLPAAVTEGVHAWLRLREEHERDRARLAEQVEHHARTRHVPLRKAVSDPAFRHGLVLSSPDLHADVCRWLARPEETVPDRRLALRLTKYLSRVALKTTPFSTFTVSGLGTWRDGPVAGPPAPPAVRTVAEVNIWVVQQFVRELSRHPALAPGVRLRLSPAALRTGDRWEFLGPGPEEPLRGLAASPPVRACVDAVAGGRTRAEAARRVAELTGGTPEAATAYLDRLVELGLLEAERPFPDQDPDPLGALHAWVSGAGLSDLGAEIASLAARLDAYPTLTDPADRLASVRGVESALGRVAALVGPERVALPGKNSVVENALLVPPSTALDRRAWDPVLRDLDVVRRLHGVLDPAQPGRIALADLVAERVGPGAAMPFLAFHRTVQGWVREDPGLLDVLSVTTHGYRALSGHRLPRLRELARLRAELCAEALDGRPDAGGVLRLDPGPLAARAARWPHWLRPPDSVTYYGQPLGDPADPGFVVNAVNSGHGRGRDRIRRLLAQAGTAADADTAPPPDGVLVADTCRHYGSNVGLRCSAVADEIDVPGGWSRRPAEHRIPLGDLEVRHDPEAGLLVLRSLARGVEVRPVHPNLIAEMWLPPAVRLLLQVFGATSNLLIPGRRMFGDTSPSLVRELRSEPRVVVGRTVVSRRQWVFPAGAAPARRPGEGDAAYLTRLAGWLRAHGMPRRCFVRALDPGAVADGSVWRVKSRKPLAVDFANLLLVGLFERMLAEPDHVLFLQEALPDASGLPDHGDGAPRVTEYLIEINGGRHADR</sequence>
<dbReference type="EMBL" id="VOKX01000070">
    <property type="protein sequence ID" value="KAB7839583.1"/>
    <property type="molecule type" value="Genomic_DNA"/>
</dbReference>
<evidence type="ECO:0000313" key="2">
    <source>
        <dbReference type="EMBL" id="KAB7839583.1"/>
    </source>
</evidence>
<proteinExistence type="predicted"/>
<name>A0A5N5W458_STRMB</name>
<reference evidence="2 3" key="1">
    <citation type="journal article" date="2019" name="Microb. Cell Fact.">
        <title>Exploring novel herbicidin analogues by transcriptional regulator overexpression and MS/MS molecular networking.</title>
        <authorList>
            <person name="Shi Y."/>
            <person name="Gu R."/>
            <person name="Li Y."/>
            <person name="Wang X."/>
            <person name="Ren W."/>
            <person name="Li X."/>
            <person name="Wang L."/>
            <person name="Xie Y."/>
            <person name="Hong B."/>
        </authorList>
    </citation>
    <scope>NUCLEOTIDE SEQUENCE [LARGE SCALE GENOMIC DNA]</scope>
    <source>
        <strain evidence="2 3">US-43</strain>
    </source>
</reference>
<dbReference type="Pfam" id="PF04738">
    <property type="entry name" value="Lant_dehydr_N"/>
    <property type="match status" value="2"/>
</dbReference>